<name>A0AAV3YH03_9GAST</name>
<evidence type="ECO:0000313" key="2">
    <source>
        <dbReference type="Proteomes" id="UP000735302"/>
    </source>
</evidence>
<sequence>MAKRSIPQDKKVKAKKTASKFMATAFCDIHDATVVNVLARGMNIKGFNQESEGSHSSSRFCICQCPPHTSLTTKETLTSTVCMTLPHPPYPPVLTPSDFRLFGPMQEDLKGHHYGNNKEFESAVKT</sequence>
<gene>
    <name evidence="1" type="ORF">PoB_000886000</name>
</gene>
<protein>
    <submittedName>
        <fullName evidence="1">Uncharacterized protein</fullName>
    </submittedName>
</protein>
<dbReference type="AlphaFoldDB" id="A0AAV3YH03"/>
<dbReference type="InterPro" id="IPR052709">
    <property type="entry name" value="Transposase-MT_Hybrid"/>
</dbReference>
<comment type="caution">
    <text evidence="1">The sequence shown here is derived from an EMBL/GenBank/DDBJ whole genome shotgun (WGS) entry which is preliminary data.</text>
</comment>
<dbReference type="PANTHER" id="PTHR46060:SF1">
    <property type="entry name" value="MARINER MOS1 TRANSPOSASE-LIKE PROTEIN"/>
    <property type="match status" value="1"/>
</dbReference>
<keyword evidence="2" id="KW-1185">Reference proteome</keyword>
<dbReference type="InterPro" id="IPR036397">
    <property type="entry name" value="RNaseH_sf"/>
</dbReference>
<dbReference type="PANTHER" id="PTHR46060">
    <property type="entry name" value="MARINER MOS1 TRANSPOSASE-LIKE PROTEIN"/>
    <property type="match status" value="1"/>
</dbReference>
<reference evidence="1 2" key="1">
    <citation type="journal article" date="2021" name="Elife">
        <title>Chloroplast acquisition without the gene transfer in kleptoplastic sea slugs, Plakobranchus ocellatus.</title>
        <authorList>
            <person name="Maeda T."/>
            <person name="Takahashi S."/>
            <person name="Yoshida T."/>
            <person name="Shimamura S."/>
            <person name="Takaki Y."/>
            <person name="Nagai Y."/>
            <person name="Toyoda A."/>
            <person name="Suzuki Y."/>
            <person name="Arimoto A."/>
            <person name="Ishii H."/>
            <person name="Satoh N."/>
            <person name="Nishiyama T."/>
            <person name="Hasebe M."/>
            <person name="Maruyama T."/>
            <person name="Minagawa J."/>
            <person name="Obokata J."/>
            <person name="Shigenobu S."/>
        </authorList>
    </citation>
    <scope>NUCLEOTIDE SEQUENCE [LARGE SCALE GENOMIC DNA]</scope>
</reference>
<dbReference type="Gene3D" id="3.30.420.10">
    <property type="entry name" value="Ribonuclease H-like superfamily/Ribonuclease H"/>
    <property type="match status" value="1"/>
</dbReference>
<dbReference type="Proteomes" id="UP000735302">
    <property type="component" value="Unassembled WGS sequence"/>
</dbReference>
<dbReference type="GO" id="GO:0003676">
    <property type="term" value="F:nucleic acid binding"/>
    <property type="evidence" value="ECO:0007669"/>
    <property type="project" value="InterPro"/>
</dbReference>
<evidence type="ECO:0000313" key="1">
    <source>
        <dbReference type="EMBL" id="GFN82354.1"/>
    </source>
</evidence>
<accession>A0AAV3YH03</accession>
<organism evidence="1 2">
    <name type="scientific">Plakobranchus ocellatus</name>
    <dbReference type="NCBI Taxonomy" id="259542"/>
    <lineage>
        <taxon>Eukaryota</taxon>
        <taxon>Metazoa</taxon>
        <taxon>Spiralia</taxon>
        <taxon>Lophotrochozoa</taxon>
        <taxon>Mollusca</taxon>
        <taxon>Gastropoda</taxon>
        <taxon>Heterobranchia</taxon>
        <taxon>Euthyneura</taxon>
        <taxon>Panpulmonata</taxon>
        <taxon>Sacoglossa</taxon>
        <taxon>Placobranchoidea</taxon>
        <taxon>Plakobranchidae</taxon>
        <taxon>Plakobranchus</taxon>
    </lineage>
</organism>
<dbReference type="EMBL" id="BLXT01000977">
    <property type="protein sequence ID" value="GFN82354.1"/>
    <property type="molecule type" value="Genomic_DNA"/>
</dbReference>
<proteinExistence type="predicted"/>